<evidence type="ECO:0000313" key="2">
    <source>
        <dbReference type="EMBL" id="SKA69972.1"/>
    </source>
</evidence>
<keyword evidence="1" id="KW-0732">Signal</keyword>
<dbReference type="SUPFAM" id="SSF81901">
    <property type="entry name" value="HCP-like"/>
    <property type="match status" value="1"/>
</dbReference>
<organism evidence="2 3">
    <name type="scientific">Succinivibrio dextrinosolvens DSM 3072</name>
    <dbReference type="NCBI Taxonomy" id="1123324"/>
    <lineage>
        <taxon>Bacteria</taxon>
        <taxon>Pseudomonadati</taxon>
        <taxon>Pseudomonadota</taxon>
        <taxon>Gammaproteobacteria</taxon>
        <taxon>Aeromonadales</taxon>
        <taxon>Succinivibrionaceae</taxon>
        <taxon>Succinivibrio</taxon>
    </lineage>
</organism>
<dbReference type="Gene3D" id="1.25.40.10">
    <property type="entry name" value="Tetratricopeptide repeat domain"/>
    <property type="match status" value="1"/>
</dbReference>
<keyword evidence="3" id="KW-1185">Reference proteome</keyword>
<gene>
    <name evidence="2" type="ORF">SAMN02745213_02275</name>
</gene>
<dbReference type="RefSeq" id="WP_078929553.1">
    <property type="nucleotide sequence ID" value="NZ_FUXX01000065.1"/>
</dbReference>
<proteinExistence type="predicted"/>
<evidence type="ECO:0000313" key="3">
    <source>
        <dbReference type="Proteomes" id="UP000242432"/>
    </source>
</evidence>
<name>A0A1T4VY76_9GAMM</name>
<reference evidence="3" key="1">
    <citation type="submission" date="2017-02" db="EMBL/GenBank/DDBJ databases">
        <authorList>
            <person name="Varghese N."/>
            <person name="Submissions S."/>
        </authorList>
    </citation>
    <scope>NUCLEOTIDE SEQUENCE [LARGE SCALE GENOMIC DNA]</scope>
    <source>
        <strain evidence="3">DSM 3072</strain>
    </source>
</reference>
<sequence>MKLLKVFVFILCVVCVSTPLVFAICNGNNSVDGGMSQTNASNAPYSSEDFAKCIEERDQLLENKDYRKAFSYLRTLCEKYKDSESCNLTYSTYFAMQEDSVNVSPSDQNITLYEVLYYLDLGCKLNNYDSCIKAARLYEYGSKPGASSQVKGYNVAYDAQEAKKYYKRVCESVSDNAMDACSRVVELSRQNSNVPLADSFVDNLVKKLN</sequence>
<dbReference type="AlphaFoldDB" id="A0A1T4VY76"/>
<dbReference type="Proteomes" id="UP000242432">
    <property type="component" value="Unassembled WGS sequence"/>
</dbReference>
<dbReference type="EMBL" id="FUXX01000065">
    <property type="protein sequence ID" value="SKA69972.1"/>
    <property type="molecule type" value="Genomic_DNA"/>
</dbReference>
<evidence type="ECO:0008006" key="4">
    <source>
        <dbReference type="Google" id="ProtNLM"/>
    </source>
</evidence>
<feature type="chain" id="PRO_5012436761" description="Beta-lactamase" evidence="1">
    <location>
        <begin position="24"/>
        <end position="209"/>
    </location>
</feature>
<dbReference type="InterPro" id="IPR011990">
    <property type="entry name" value="TPR-like_helical_dom_sf"/>
</dbReference>
<protein>
    <recommendedName>
        <fullName evidence="4">Beta-lactamase</fullName>
    </recommendedName>
</protein>
<accession>A0A1T4VY76</accession>
<evidence type="ECO:0000256" key="1">
    <source>
        <dbReference type="SAM" id="SignalP"/>
    </source>
</evidence>
<feature type="signal peptide" evidence="1">
    <location>
        <begin position="1"/>
        <end position="23"/>
    </location>
</feature>